<keyword evidence="6 9" id="KW-1133">Transmembrane helix</keyword>
<proteinExistence type="inferred from homology"/>
<evidence type="ECO:0000313" key="11">
    <source>
        <dbReference type="Proteomes" id="UP001595961"/>
    </source>
</evidence>
<evidence type="ECO:0000256" key="6">
    <source>
        <dbReference type="ARBA" id="ARBA00022989"/>
    </source>
</evidence>
<dbReference type="Proteomes" id="UP001595961">
    <property type="component" value="Unassembled WGS sequence"/>
</dbReference>
<protein>
    <recommendedName>
        <fullName evidence="3">Arginine/agmatine antiporter</fullName>
    </recommendedName>
</protein>
<evidence type="ECO:0000256" key="2">
    <source>
        <dbReference type="ARBA" id="ARBA00008220"/>
    </source>
</evidence>
<evidence type="ECO:0000256" key="4">
    <source>
        <dbReference type="ARBA" id="ARBA00022475"/>
    </source>
</evidence>
<dbReference type="PANTHER" id="PTHR42770:SF18">
    <property type="entry name" value="ARGININE_AGMATINE ANTIPORTER"/>
    <property type="match status" value="1"/>
</dbReference>
<organism evidence="10 11">
    <name type="scientific">Dyella halodurans</name>
    <dbReference type="NCBI Taxonomy" id="1920171"/>
    <lineage>
        <taxon>Bacteria</taxon>
        <taxon>Pseudomonadati</taxon>
        <taxon>Pseudomonadota</taxon>
        <taxon>Gammaproteobacteria</taxon>
        <taxon>Lysobacterales</taxon>
        <taxon>Rhodanobacteraceae</taxon>
        <taxon>Dyella</taxon>
    </lineage>
</organism>
<feature type="transmembrane region" description="Helical" evidence="9">
    <location>
        <begin position="122"/>
        <end position="140"/>
    </location>
</feature>
<comment type="similarity">
    <text evidence="2">Belongs to the amino acid-polyamine-organocation (APC) superfamily. Basic amino acid/polyamine antiporter (APA) (TC 2.A.3.2) family.</text>
</comment>
<evidence type="ECO:0000256" key="3">
    <source>
        <dbReference type="ARBA" id="ARBA00021069"/>
    </source>
</evidence>
<feature type="transmembrane region" description="Helical" evidence="9">
    <location>
        <begin position="410"/>
        <end position="428"/>
    </location>
</feature>
<comment type="subcellular location">
    <subcellularLocation>
        <location evidence="1">Cell membrane</location>
        <topology evidence="1">Multi-pass membrane protein</topology>
    </subcellularLocation>
</comment>
<dbReference type="EMBL" id="JBHSGA010000017">
    <property type="protein sequence ID" value="MFC4527607.1"/>
    <property type="molecule type" value="Genomic_DNA"/>
</dbReference>
<gene>
    <name evidence="10" type="ORF">ACFO5W_13260</name>
</gene>
<keyword evidence="5 9" id="KW-0812">Transmembrane</keyword>
<dbReference type="InterPro" id="IPR050367">
    <property type="entry name" value="APC_superfamily"/>
</dbReference>
<dbReference type="RefSeq" id="WP_266150288.1">
    <property type="nucleotide sequence ID" value="NZ_CP064028.1"/>
</dbReference>
<feature type="transmembrane region" description="Helical" evidence="9">
    <location>
        <begin position="228"/>
        <end position="249"/>
    </location>
</feature>
<feature type="transmembrane region" description="Helical" evidence="9">
    <location>
        <begin position="269"/>
        <end position="295"/>
    </location>
</feature>
<evidence type="ECO:0000313" key="10">
    <source>
        <dbReference type="EMBL" id="MFC4527607.1"/>
    </source>
</evidence>
<feature type="transmembrane region" description="Helical" evidence="9">
    <location>
        <begin position="351"/>
        <end position="374"/>
    </location>
</feature>
<keyword evidence="7 9" id="KW-0472">Membrane</keyword>
<sequence>MAAPQAKKMGLVGASSLVVANMVGTGVFLLPSSLASIGSISIFGWIISAIGASALGLVFAHLGMVQPQAGGPYAYARDHMGPFAAFQTNMLYWGANVIGNVAIAISVTGYLAVFFPILKSPWMANGCTAAVIWLFIWLNSRGAKTIGEFTSITTIAGILPIAFVGVLGWLWFKPEVFSAGWNPGSLPTHSAVAQSASIALWAFLGVESAAVSAGIIENPNRNVPLATIIGLVIATAIYVSCCTAIMGILPNDQLKNSAAPFADAARIMLGPWAAEVISVAAILKAAGALVGWILIVAQSAQAAASDGMFVRRFAVTNDHGMPTQNLVITGLLMTGLLVLTASPSIAKQFSIITNATVVLMALPYIYSVISMWRLDQTIELPRSRRRALLIAGVIACLYCVGVVVGQSDLLGRRALLVLLLTAPLYALMKRKP</sequence>
<feature type="transmembrane region" description="Helical" evidence="9">
    <location>
        <begin position="12"/>
        <end position="30"/>
    </location>
</feature>
<evidence type="ECO:0000256" key="7">
    <source>
        <dbReference type="ARBA" id="ARBA00023136"/>
    </source>
</evidence>
<name>A0ABV9C4G5_9GAMM</name>
<feature type="transmembrane region" description="Helical" evidence="9">
    <location>
        <begin position="192"/>
        <end position="216"/>
    </location>
</feature>
<feature type="transmembrane region" description="Helical" evidence="9">
    <location>
        <begin position="326"/>
        <end position="345"/>
    </location>
</feature>
<feature type="transmembrane region" description="Helical" evidence="9">
    <location>
        <begin position="152"/>
        <end position="172"/>
    </location>
</feature>
<accession>A0ABV9C4G5</accession>
<keyword evidence="11" id="KW-1185">Reference proteome</keyword>
<dbReference type="Gene3D" id="1.20.1740.10">
    <property type="entry name" value="Amino acid/polyamine transporter I"/>
    <property type="match status" value="1"/>
</dbReference>
<feature type="transmembrane region" description="Helical" evidence="9">
    <location>
        <begin position="90"/>
        <end position="116"/>
    </location>
</feature>
<comment type="caution">
    <text evidence="10">The sequence shown here is derived from an EMBL/GenBank/DDBJ whole genome shotgun (WGS) entry which is preliminary data.</text>
</comment>
<dbReference type="InterPro" id="IPR002293">
    <property type="entry name" value="AA/rel_permease1"/>
</dbReference>
<evidence type="ECO:0000256" key="8">
    <source>
        <dbReference type="ARBA" id="ARBA00045636"/>
    </source>
</evidence>
<feature type="transmembrane region" description="Helical" evidence="9">
    <location>
        <begin position="42"/>
        <end position="62"/>
    </location>
</feature>
<feature type="transmembrane region" description="Helical" evidence="9">
    <location>
        <begin position="386"/>
        <end position="404"/>
    </location>
</feature>
<evidence type="ECO:0000256" key="5">
    <source>
        <dbReference type="ARBA" id="ARBA00022692"/>
    </source>
</evidence>
<reference evidence="11" key="1">
    <citation type="journal article" date="2019" name="Int. J. Syst. Evol. Microbiol.">
        <title>The Global Catalogue of Microorganisms (GCM) 10K type strain sequencing project: providing services to taxonomists for standard genome sequencing and annotation.</title>
        <authorList>
            <consortium name="The Broad Institute Genomics Platform"/>
            <consortium name="The Broad Institute Genome Sequencing Center for Infectious Disease"/>
            <person name="Wu L."/>
            <person name="Ma J."/>
        </authorList>
    </citation>
    <scope>NUCLEOTIDE SEQUENCE [LARGE SCALE GENOMIC DNA]</scope>
    <source>
        <strain evidence="11">CCM 4481</strain>
    </source>
</reference>
<dbReference type="PIRSF" id="PIRSF006060">
    <property type="entry name" value="AA_transporter"/>
    <property type="match status" value="1"/>
</dbReference>
<comment type="function">
    <text evidence="8">Major component of the acid-resistance (AR) system allowing enteric pathogens to survive the acidic environment in the stomach. Exchanges extracellular arginine for its intracellular decarboxylation product agmatine (Agm) thereby expelling intracellular protons. Probably undergoes several conformational states in order to translocate the substrate across the membrane; keeps the substrate accessible to only 1 side of the membrane at a time by opening and closing 3 membrane-internal gates.</text>
</comment>
<evidence type="ECO:0000256" key="9">
    <source>
        <dbReference type="SAM" id="Phobius"/>
    </source>
</evidence>
<keyword evidence="4" id="KW-1003">Cell membrane</keyword>
<dbReference type="PANTHER" id="PTHR42770">
    <property type="entry name" value="AMINO ACID TRANSPORTER-RELATED"/>
    <property type="match status" value="1"/>
</dbReference>
<dbReference type="Pfam" id="PF13520">
    <property type="entry name" value="AA_permease_2"/>
    <property type="match status" value="1"/>
</dbReference>
<evidence type="ECO:0000256" key="1">
    <source>
        <dbReference type="ARBA" id="ARBA00004651"/>
    </source>
</evidence>